<dbReference type="Pfam" id="PF20167">
    <property type="entry name" value="Transposase_32"/>
    <property type="match status" value="1"/>
</dbReference>
<sequence length="263" mass="29753">ERSSKKKQVIIPSDSEPDVEVDVQDIVTSEKKRIGGKRIPTNIPPAPLDNISFHSEESVQKWKFVYQRRIAQERELGQEALECKEIMELIESAGIMNTVTKIGRCYEKLVREFIVNITNECSEWSDEYRKVYVRGKCIKFSPTTINEYLGRNNEAETEEVDLLNKKPLPLSIDYKLLVGTHVPDIVIPKRKDVAGTSGSLPKATKDGVLAELMEVSKVLGETIRINTARKIHVDNLIKSMTQQAEEREEEVGDEEGNPEGEAN</sequence>
<dbReference type="InterPro" id="IPR046796">
    <property type="entry name" value="Transposase_32_dom"/>
</dbReference>
<name>A0A392N539_9FABA</name>
<feature type="region of interest" description="Disordered" evidence="1">
    <location>
        <begin position="240"/>
        <end position="263"/>
    </location>
</feature>
<keyword evidence="4" id="KW-1185">Reference proteome</keyword>
<organism evidence="3 4">
    <name type="scientific">Trifolium medium</name>
    <dbReference type="NCBI Taxonomy" id="97028"/>
    <lineage>
        <taxon>Eukaryota</taxon>
        <taxon>Viridiplantae</taxon>
        <taxon>Streptophyta</taxon>
        <taxon>Embryophyta</taxon>
        <taxon>Tracheophyta</taxon>
        <taxon>Spermatophyta</taxon>
        <taxon>Magnoliopsida</taxon>
        <taxon>eudicotyledons</taxon>
        <taxon>Gunneridae</taxon>
        <taxon>Pentapetalae</taxon>
        <taxon>rosids</taxon>
        <taxon>fabids</taxon>
        <taxon>Fabales</taxon>
        <taxon>Fabaceae</taxon>
        <taxon>Papilionoideae</taxon>
        <taxon>50 kb inversion clade</taxon>
        <taxon>NPAAA clade</taxon>
        <taxon>Hologalegina</taxon>
        <taxon>IRL clade</taxon>
        <taxon>Trifolieae</taxon>
        <taxon>Trifolium</taxon>
    </lineage>
</organism>
<protein>
    <submittedName>
        <fullName evidence="3">Envelope-like protein</fullName>
    </submittedName>
</protein>
<evidence type="ECO:0000313" key="3">
    <source>
        <dbReference type="EMBL" id="MCH94692.1"/>
    </source>
</evidence>
<feature type="domain" description="Putative plant transposon protein" evidence="2">
    <location>
        <begin position="94"/>
        <end position="155"/>
    </location>
</feature>
<gene>
    <name evidence="3" type="ORF">A2U01_0015657</name>
</gene>
<dbReference type="Proteomes" id="UP000265520">
    <property type="component" value="Unassembled WGS sequence"/>
</dbReference>
<reference evidence="3 4" key="1">
    <citation type="journal article" date="2018" name="Front. Plant Sci.">
        <title>Red Clover (Trifolium pratense) and Zigzag Clover (T. medium) - A Picture of Genomic Similarities and Differences.</title>
        <authorList>
            <person name="Dluhosova J."/>
            <person name="Istvanek J."/>
            <person name="Nedelnik J."/>
            <person name="Repkova J."/>
        </authorList>
    </citation>
    <scope>NUCLEOTIDE SEQUENCE [LARGE SCALE GENOMIC DNA]</scope>
    <source>
        <strain evidence="4">cv. 10/8</strain>
        <tissue evidence="3">Leaf</tissue>
    </source>
</reference>
<dbReference type="EMBL" id="LXQA010027926">
    <property type="protein sequence ID" value="MCH94692.1"/>
    <property type="molecule type" value="Genomic_DNA"/>
</dbReference>
<proteinExistence type="predicted"/>
<evidence type="ECO:0000259" key="2">
    <source>
        <dbReference type="Pfam" id="PF20167"/>
    </source>
</evidence>
<evidence type="ECO:0000313" key="4">
    <source>
        <dbReference type="Proteomes" id="UP000265520"/>
    </source>
</evidence>
<dbReference type="AlphaFoldDB" id="A0A392N539"/>
<comment type="caution">
    <text evidence="3">The sequence shown here is derived from an EMBL/GenBank/DDBJ whole genome shotgun (WGS) entry which is preliminary data.</text>
</comment>
<accession>A0A392N539</accession>
<feature type="compositionally biased region" description="Acidic residues" evidence="1">
    <location>
        <begin position="246"/>
        <end position="263"/>
    </location>
</feature>
<evidence type="ECO:0000256" key="1">
    <source>
        <dbReference type="SAM" id="MobiDB-lite"/>
    </source>
</evidence>
<feature type="non-terminal residue" evidence="3">
    <location>
        <position position="1"/>
    </location>
</feature>